<feature type="compositionally biased region" description="Acidic residues" evidence="1">
    <location>
        <begin position="130"/>
        <end position="141"/>
    </location>
</feature>
<gene>
    <name evidence="2" type="ORF">A1O1_08445</name>
</gene>
<keyword evidence="3" id="KW-1185">Reference proteome</keyword>
<dbReference type="RefSeq" id="XP_007727497.1">
    <property type="nucleotide sequence ID" value="XM_007729307.1"/>
</dbReference>
<dbReference type="Proteomes" id="UP000019484">
    <property type="component" value="Unassembled WGS sequence"/>
</dbReference>
<dbReference type="AlphaFoldDB" id="W9XJC3"/>
<dbReference type="Gene3D" id="3.30.450.30">
    <property type="entry name" value="Dynein light chain 2a, cytoplasmic"/>
    <property type="match status" value="1"/>
</dbReference>
<dbReference type="STRING" id="1182541.W9XJC3"/>
<dbReference type="EMBL" id="AMWN01000008">
    <property type="protein sequence ID" value="EXJ80303.1"/>
    <property type="molecule type" value="Genomic_DNA"/>
</dbReference>
<evidence type="ECO:0000256" key="1">
    <source>
        <dbReference type="SAM" id="MobiDB-lite"/>
    </source>
</evidence>
<dbReference type="OrthoDB" id="9985637at2759"/>
<reference evidence="2 3" key="1">
    <citation type="submission" date="2013-03" db="EMBL/GenBank/DDBJ databases">
        <title>The Genome Sequence of Capronia coronata CBS 617.96.</title>
        <authorList>
            <consortium name="The Broad Institute Genomics Platform"/>
            <person name="Cuomo C."/>
            <person name="de Hoog S."/>
            <person name="Gorbushina A."/>
            <person name="Walker B."/>
            <person name="Young S.K."/>
            <person name="Zeng Q."/>
            <person name="Gargeya S."/>
            <person name="Fitzgerald M."/>
            <person name="Haas B."/>
            <person name="Abouelleil A."/>
            <person name="Allen A.W."/>
            <person name="Alvarado L."/>
            <person name="Arachchi H.M."/>
            <person name="Berlin A.M."/>
            <person name="Chapman S.B."/>
            <person name="Gainer-Dewar J."/>
            <person name="Goldberg J."/>
            <person name="Griggs A."/>
            <person name="Gujja S."/>
            <person name="Hansen M."/>
            <person name="Howarth C."/>
            <person name="Imamovic A."/>
            <person name="Ireland A."/>
            <person name="Larimer J."/>
            <person name="McCowan C."/>
            <person name="Murphy C."/>
            <person name="Pearson M."/>
            <person name="Poon T.W."/>
            <person name="Priest M."/>
            <person name="Roberts A."/>
            <person name="Saif S."/>
            <person name="Shea T."/>
            <person name="Sisk P."/>
            <person name="Sykes S."/>
            <person name="Wortman J."/>
            <person name="Nusbaum C."/>
            <person name="Birren B."/>
        </authorList>
    </citation>
    <scope>NUCLEOTIDE SEQUENCE [LARGE SCALE GENOMIC DNA]</scope>
    <source>
        <strain evidence="2 3">CBS 617.96</strain>
    </source>
</reference>
<evidence type="ECO:0000313" key="2">
    <source>
        <dbReference type="EMBL" id="EXJ80303.1"/>
    </source>
</evidence>
<accession>W9XJC3</accession>
<sequence>MVQAERASLCSNILSTPQTTDHLAQALNGPSIDAMLRGLTERPNVQSTLILSRRDGSIIRATGVAGSKTSSTSTTTPGAGAGAGAIYPQYPHAGAQLGPRISSESATDAAAQGSAEVTETTQGIQPEPGPEPEPEPEPELEPVELLASSIFQFVSTADALGGTLGTVSRGAAGPEGPRGGAVAYSENTREDAGLEEDADQTRAEDDVQLLRLRTKHQEIIIFPDPKYICCVVQRMGKTVTGANARR</sequence>
<comment type="caution">
    <text evidence="2">The sequence shown here is derived from an EMBL/GenBank/DDBJ whole genome shotgun (WGS) entry which is preliminary data.</text>
</comment>
<feature type="region of interest" description="Disordered" evidence="1">
    <location>
        <begin position="98"/>
        <end position="141"/>
    </location>
</feature>
<feature type="region of interest" description="Disordered" evidence="1">
    <location>
        <begin position="63"/>
        <end position="84"/>
    </location>
</feature>
<evidence type="ECO:0000313" key="3">
    <source>
        <dbReference type="Proteomes" id="UP000019484"/>
    </source>
</evidence>
<protein>
    <recommendedName>
        <fullName evidence="4">Roadblock/LAMTOR2 domain-containing protein</fullName>
    </recommendedName>
</protein>
<proteinExistence type="predicted"/>
<dbReference type="eggNOG" id="ENOG502S7RW">
    <property type="taxonomic scope" value="Eukaryota"/>
</dbReference>
<name>W9XJC3_9EURO</name>
<feature type="compositionally biased region" description="Low complexity" evidence="1">
    <location>
        <begin position="63"/>
        <end position="78"/>
    </location>
</feature>
<dbReference type="SUPFAM" id="SSF103196">
    <property type="entry name" value="Roadblock/LC7 domain"/>
    <property type="match status" value="1"/>
</dbReference>
<feature type="compositionally biased region" description="Polar residues" evidence="1">
    <location>
        <begin position="115"/>
        <end position="124"/>
    </location>
</feature>
<dbReference type="PANTHER" id="PTHR10779">
    <property type="entry name" value="DYNEIN LIGHT CHAIN ROADBLOCK"/>
    <property type="match status" value="1"/>
</dbReference>
<dbReference type="HOGENOM" id="CLU_1282965_0_0_1"/>
<organism evidence="2 3">
    <name type="scientific">Capronia coronata CBS 617.96</name>
    <dbReference type="NCBI Taxonomy" id="1182541"/>
    <lineage>
        <taxon>Eukaryota</taxon>
        <taxon>Fungi</taxon>
        <taxon>Dikarya</taxon>
        <taxon>Ascomycota</taxon>
        <taxon>Pezizomycotina</taxon>
        <taxon>Eurotiomycetes</taxon>
        <taxon>Chaetothyriomycetidae</taxon>
        <taxon>Chaetothyriales</taxon>
        <taxon>Herpotrichiellaceae</taxon>
        <taxon>Capronia</taxon>
    </lineage>
</organism>
<evidence type="ECO:0008006" key="4">
    <source>
        <dbReference type="Google" id="ProtNLM"/>
    </source>
</evidence>
<dbReference type="GeneID" id="19163296"/>